<protein>
    <recommendedName>
        <fullName evidence="1">CN hydrolase domain-containing protein</fullName>
    </recommendedName>
</protein>
<dbReference type="InterPro" id="IPR036526">
    <property type="entry name" value="C-N_Hydrolase_sf"/>
</dbReference>
<feature type="domain" description="CN hydrolase" evidence="1">
    <location>
        <begin position="2"/>
        <end position="242"/>
    </location>
</feature>
<gene>
    <name evidence="2" type="ORF">GM51_7605</name>
</gene>
<accession>A0A094SJZ9</accession>
<dbReference type="SUPFAM" id="SSF56317">
    <property type="entry name" value="Carbon-nitrogen hydrolase"/>
    <property type="match status" value="1"/>
</dbReference>
<dbReference type="PANTHER" id="PTHR23088:SF27">
    <property type="entry name" value="DEAMINATED GLUTATHIONE AMIDASE"/>
    <property type="match status" value="1"/>
</dbReference>
<dbReference type="AlphaFoldDB" id="A0A094SJZ9"/>
<dbReference type="Pfam" id="PF00795">
    <property type="entry name" value="CN_hydrolase"/>
    <property type="match status" value="1"/>
</dbReference>
<evidence type="ECO:0000259" key="1">
    <source>
        <dbReference type="PROSITE" id="PS50263"/>
    </source>
</evidence>
<evidence type="ECO:0000313" key="2">
    <source>
        <dbReference type="EMBL" id="KGA18798.1"/>
    </source>
</evidence>
<sequence>MSRVALLQIDVSDTETPEARVLRVLDLVAQQKGKCDLAILPELWKIGAFNSGALEAYAEPTDSELVKQLQQAAKLGNFWLHGGSFVERLADGGMSNTAVLINPAGEIVDFYRKMHLYGFDRGEAILLNRGTQIVTTQDTPVGHAGLAICYDLRFPELFRGMGDLGVETILISSGWPTPRINHWRVLNQARAIENQAWVIACNEVGPNGDIMLGGHSMVVSPRGEIVAEAGTSEEVLYADIELAQVAQFRAEHPFQKDRFIR</sequence>
<dbReference type="EMBL" id="JNSL01000038">
    <property type="protein sequence ID" value="KGA18798.1"/>
    <property type="molecule type" value="Genomic_DNA"/>
</dbReference>
<name>A0A094SJZ9_9ZZZZ</name>
<dbReference type="InterPro" id="IPR001110">
    <property type="entry name" value="UPF0012_CS"/>
</dbReference>
<proteinExistence type="predicted"/>
<dbReference type="PANTHER" id="PTHR23088">
    <property type="entry name" value="NITRILASE-RELATED"/>
    <property type="match status" value="1"/>
</dbReference>
<dbReference type="Gene3D" id="3.60.110.10">
    <property type="entry name" value="Carbon-nitrogen hydrolase"/>
    <property type="match status" value="1"/>
</dbReference>
<reference evidence="2" key="1">
    <citation type="submission" date="2014-06" db="EMBL/GenBank/DDBJ databases">
        <title>Key roles for freshwater Actinobacteria revealed by deep metagenomic sequencing.</title>
        <authorList>
            <person name="Ghai R."/>
            <person name="Mizuno C.M."/>
            <person name="Picazo A."/>
            <person name="Camacho A."/>
            <person name="Rodriguez-Valera F."/>
        </authorList>
    </citation>
    <scope>NUCLEOTIDE SEQUENCE</scope>
</reference>
<comment type="caution">
    <text evidence="2">The sequence shown here is derived from an EMBL/GenBank/DDBJ whole genome shotgun (WGS) entry which is preliminary data.</text>
</comment>
<dbReference type="PROSITE" id="PS50263">
    <property type="entry name" value="CN_HYDROLASE"/>
    <property type="match status" value="1"/>
</dbReference>
<organism evidence="2">
    <name type="scientific">freshwater metagenome</name>
    <dbReference type="NCBI Taxonomy" id="449393"/>
    <lineage>
        <taxon>unclassified sequences</taxon>
        <taxon>metagenomes</taxon>
        <taxon>ecological metagenomes</taxon>
    </lineage>
</organism>
<dbReference type="PROSITE" id="PS01227">
    <property type="entry name" value="UPF0012"/>
    <property type="match status" value="1"/>
</dbReference>
<dbReference type="InterPro" id="IPR003010">
    <property type="entry name" value="C-N_Hydrolase"/>
</dbReference>